<dbReference type="Gene3D" id="3.20.20.210">
    <property type="match status" value="1"/>
</dbReference>
<dbReference type="GO" id="GO:0004853">
    <property type="term" value="F:uroporphyrinogen decarboxylase activity"/>
    <property type="evidence" value="ECO:0007669"/>
    <property type="project" value="InterPro"/>
</dbReference>
<protein>
    <recommendedName>
        <fullName evidence="1">Uroporphyrinogen decarboxylase (URO-D) domain-containing protein</fullName>
    </recommendedName>
</protein>
<dbReference type="EMBL" id="BARW01021808">
    <property type="protein sequence ID" value="GAI92219.1"/>
    <property type="molecule type" value="Genomic_DNA"/>
</dbReference>
<name>X1UIM8_9ZZZZ</name>
<dbReference type="GO" id="GO:0006779">
    <property type="term" value="P:porphyrin-containing compound biosynthetic process"/>
    <property type="evidence" value="ECO:0007669"/>
    <property type="project" value="InterPro"/>
</dbReference>
<evidence type="ECO:0000313" key="2">
    <source>
        <dbReference type="EMBL" id="GAI92219.1"/>
    </source>
</evidence>
<dbReference type="InterPro" id="IPR000257">
    <property type="entry name" value="Uroporphyrinogen_deCOase"/>
</dbReference>
<dbReference type="AlphaFoldDB" id="X1UIM8"/>
<feature type="domain" description="Uroporphyrinogen decarboxylase (URO-D)" evidence="1">
    <location>
        <begin position="2"/>
        <end position="64"/>
    </location>
</feature>
<gene>
    <name evidence="2" type="ORF">S12H4_36564</name>
</gene>
<reference evidence="2" key="1">
    <citation type="journal article" date="2014" name="Front. Microbiol.">
        <title>High frequency of phylogenetically diverse reductive dehalogenase-homologous genes in deep subseafloor sedimentary metagenomes.</title>
        <authorList>
            <person name="Kawai M."/>
            <person name="Futagami T."/>
            <person name="Toyoda A."/>
            <person name="Takaki Y."/>
            <person name="Nishi S."/>
            <person name="Hori S."/>
            <person name="Arai W."/>
            <person name="Tsubouchi T."/>
            <person name="Morono Y."/>
            <person name="Uchiyama I."/>
            <person name="Ito T."/>
            <person name="Fujiyama A."/>
            <person name="Inagaki F."/>
            <person name="Takami H."/>
        </authorList>
    </citation>
    <scope>NUCLEOTIDE SEQUENCE</scope>
    <source>
        <strain evidence="2">Expedition CK06-06</strain>
    </source>
</reference>
<organism evidence="2">
    <name type="scientific">marine sediment metagenome</name>
    <dbReference type="NCBI Taxonomy" id="412755"/>
    <lineage>
        <taxon>unclassified sequences</taxon>
        <taxon>metagenomes</taxon>
        <taxon>ecological metagenomes</taxon>
    </lineage>
</organism>
<evidence type="ECO:0000259" key="1">
    <source>
        <dbReference type="Pfam" id="PF01208"/>
    </source>
</evidence>
<comment type="caution">
    <text evidence="2">The sequence shown here is derived from an EMBL/GenBank/DDBJ whole genome shotgun (WGS) entry which is preliminary data.</text>
</comment>
<feature type="non-terminal residue" evidence="2">
    <location>
        <position position="1"/>
    </location>
</feature>
<dbReference type="InterPro" id="IPR038071">
    <property type="entry name" value="UROD/MetE-like_sf"/>
</dbReference>
<accession>X1UIM8</accession>
<dbReference type="Pfam" id="PF01208">
    <property type="entry name" value="URO-D"/>
    <property type="match status" value="1"/>
</dbReference>
<proteinExistence type="predicted"/>
<dbReference type="SUPFAM" id="SSF51726">
    <property type="entry name" value="UROD/MetE-like"/>
    <property type="match status" value="1"/>
</dbReference>
<sequence length="68" mass="7674">VTFSGNVHTVETLIRGTSVDVEKEIREILEVWESQPRLILGTGDQVGKETSEDNIYTMVETAKKFGKY</sequence>